<evidence type="ECO:0000256" key="2">
    <source>
        <dbReference type="ARBA" id="ARBA00022801"/>
    </source>
</evidence>
<evidence type="ECO:0000259" key="3">
    <source>
        <dbReference type="Pfam" id="PF02275"/>
    </source>
</evidence>
<gene>
    <name evidence="4" type="ORF">NW74_02150</name>
</gene>
<evidence type="ECO:0000256" key="1">
    <source>
        <dbReference type="ARBA" id="ARBA00006625"/>
    </source>
</evidence>
<keyword evidence="2 4" id="KW-0378">Hydrolase</keyword>
<dbReference type="PANTHER" id="PTHR35527">
    <property type="entry name" value="CHOLOYLGLYCINE HYDROLASE"/>
    <property type="match status" value="1"/>
</dbReference>
<dbReference type="Pfam" id="PF02275">
    <property type="entry name" value="CBAH"/>
    <property type="match status" value="1"/>
</dbReference>
<dbReference type="RefSeq" id="WP_041953639.1">
    <property type="nucleotide sequence ID" value="NZ_CP009761.1"/>
</dbReference>
<evidence type="ECO:0000313" key="5">
    <source>
        <dbReference type="Proteomes" id="UP000031386"/>
    </source>
</evidence>
<protein>
    <submittedName>
        <fullName evidence="4">Choloylglycine hydrolase</fullName>
    </submittedName>
</protein>
<feature type="domain" description="Choloylglycine hydrolase/NAAA C-terminal" evidence="3">
    <location>
        <begin position="2"/>
        <end position="282"/>
    </location>
</feature>
<dbReference type="InterPro" id="IPR029055">
    <property type="entry name" value="Ntn_hydrolases_N"/>
</dbReference>
<dbReference type="InterPro" id="IPR052193">
    <property type="entry name" value="Peptidase_C59"/>
</dbReference>
<dbReference type="InterPro" id="IPR029132">
    <property type="entry name" value="CBAH/NAAA_C"/>
</dbReference>
<dbReference type="AlphaFoldDB" id="A0A0B4S063"/>
<dbReference type="OrthoDB" id="9794717at2"/>
<accession>A0A0B4S063</accession>
<sequence length="295" mass="34940">MCTTFSILRNGETLLGRTMDLRDYHRYEFKYFPKNFNYEEDVFGNKLYTKYKIMGATFRNYDHLVDGINEKGLLGCTNSFRNAIHFKKEPIDSKLNLTSTKILNVFLTNCDTLEDVKNLASKIYVIEKSIVDENNYSRHYHYMFTDKNNKSLIVEIEDGNLKVYENKYNIMTNSPSFTKHIRNLEKYLEKRELKGNIYTPTKRFIRAYIELENLKKNKFSEDNENILFNSLKKFTISKTDLANISEDSQNITLYYSVSNAKTLKYYLKYTNLENINSFSFDDFKNENSKVTVQFT</sequence>
<evidence type="ECO:0000313" key="4">
    <source>
        <dbReference type="EMBL" id="AIZ36237.1"/>
    </source>
</evidence>
<dbReference type="GO" id="GO:0016787">
    <property type="term" value="F:hydrolase activity"/>
    <property type="evidence" value="ECO:0007669"/>
    <property type="project" value="UniProtKB-KW"/>
</dbReference>
<dbReference type="EMBL" id="CP009761">
    <property type="protein sequence ID" value="AIZ36237.1"/>
    <property type="molecule type" value="Genomic_DNA"/>
</dbReference>
<dbReference type="Proteomes" id="UP000031386">
    <property type="component" value="Chromosome"/>
</dbReference>
<dbReference type="SUPFAM" id="SSF56235">
    <property type="entry name" value="N-terminal nucleophile aminohydrolases (Ntn hydrolases)"/>
    <property type="match status" value="1"/>
</dbReference>
<organism evidence="4 5">
    <name type="scientific">Parvimonas micra</name>
    <dbReference type="NCBI Taxonomy" id="33033"/>
    <lineage>
        <taxon>Bacteria</taxon>
        <taxon>Bacillati</taxon>
        <taxon>Bacillota</taxon>
        <taxon>Tissierellia</taxon>
        <taxon>Tissierellales</taxon>
        <taxon>Peptoniphilaceae</taxon>
        <taxon>Parvimonas</taxon>
    </lineage>
</organism>
<name>A0A0B4S063_9FIRM</name>
<dbReference type="KEGG" id="pmic:NW74_02150"/>
<dbReference type="STRING" id="33033.NW74_02150"/>
<dbReference type="Gene3D" id="3.60.60.10">
    <property type="entry name" value="Penicillin V Acylase, Chain A"/>
    <property type="match status" value="1"/>
</dbReference>
<dbReference type="PANTHER" id="PTHR35527:SF2">
    <property type="entry name" value="HYDROLASE"/>
    <property type="match status" value="1"/>
</dbReference>
<comment type="similarity">
    <text evidence="1">Belongs to the peptidase C59 family.</text>
</comment>
<reference evidence="4 5" key="1">
    <citation type="submission" date="2014-10" db="EMBL/GenBank/DDBJ databases">
        <title>Complete genome sequence of Parvimonas micra KCOM 1535 (= ChDC B708).</title>
        <authorList>
            <person name="Kook J.-K."/>
            <person name="Park S.-N."/>
            <person name="Lim Y.K."/>
            <person name="Roh H."/>
        </authorList>
    </citation>
    <scope>NUCLEOTIDE SEQUENCE [LARGE SCALE GENOMIC DNA]</scope>
    <source>
        <strain evidence="5">KCOM 1535 / ChDC B708</strain>
    </source>
</reference>
<proteinExistence type="inferred from homology"/>
<keyword evidence="5" id="KW-1185">Reference proteome</keyword>